<dbReference type="InterPro" id="IPR001296">
    <property type="entry name" value="Glyco_trans_1"/>
</dbReference>
<dbReference type="PANTHER" id="PTHR45947">
    <property type="entry name" value="SULFOQUINOVOSYL TRANSFERASE SQD2"/>
    <property type="match status" value="1"/>
</dbReference>
<evidence type="ECO:0000256" key="3">
    <source>
        <dbReference type="ARBA" id="ARBA00022679"/>
    </source>
</evidence>
<dbReference type="GO" id="GO:1901137">
    <property type="term" value="P:carbohydrate derivative biosynthetic process"/>
    <property type="evidence" value="ECO:0007669"/>
    <property type="project" value="UniProtKB-ARBA"/>
</dbReference>
<dbReference type="PANTHER" id="PTHR45947:SF3">
    <property type="entry name" value="SULFOQUINOVOSYL TRANSFERASE SQD2"/>
    <property type="match status" value="1"/>
</dbReference>
<dbReference type="SUPFAM" id="SSF53756">
    <property type="entry name" value="UDP-Glycosyltransferase/glycogen phosphorylase"/>
    <property type="match status" value="1"/>
</dbReference>
<evidence type="ECO:0000256" key="1">
    <source>
        <dbReference type="ARBA" id="ARBA00021292"/>
    </source>
</evidence>
<evidence type="ECO:0000313" key="7">
    <source>
        <dbReference type="Proteomes" id="UP000027986"/>
    </source>
</evidence>
<gene>
    <name evidence="6" type="ORF">HX89_10650</name>
</gene>
<dbReference type="KEGG" id="dni:HX89_10650"/>
<organism evidence="6 7">
    <name type="scientific">Dermacoccus nishinomiyaensis</name>
    <dbReference type="NCBI Taxonomy" id="1274"/>
    <lineage>
        <taxon>Bacteria</taxon>
        <taxon>Bacillati</taxon>
        <taxon>Actinomycetota</taxon>
        <taxon>Actinomycetes</taxon>
        <taxon>Micrococcales</taxon>
        <taxon>Dermacoccaceae</taxon>
        <taxon>Dermacoccus</taxon>
    </lineage>
</organism>
<evidence type="ECO:0000256" key="2">
    <source>
        <dbReference type="ARBA" id="ARBA00022676"/>
    </source>
</evidence>
<sequence length="395" mass="42883">MTDAPPNDVVPQESAAGPGPAQLYQLATEASRPRVAIAHDYLTQRGGAERVVLAISRAFPDAPIHTTLYNPSTTFPEFADKNIVVSPLNRIGVLRRYHRLALPLLPWASNRMTIDADVVLASSSGWAHGFPTTGHKIVYCHSPARWLYAADEYLGAGGRRSVKGAALEVLKRPLLAWDVKAAATADAYVANANVIATRIKRAYGYDVAVLPPPFGVDETGRRAPIAAVAHWGQTPYFLVVSRLMPYKNVDAVIEAMRGRSERLLVVGAGPMAEPLRASRPDNVEIVSDISDDELRWAYAHAAALVAASYEDFGLTPLEGNAFGKPVVALRAGGYLDTVVEGVNGVFIERPAPADINRGMDAVRSQPWDPDAIRAHAEAFGEHNFIRRLTELVEER</sequence>
<dbReference type="RefSeq" id="WP_081873709.1">
    <property type="nucleotide sequence ID" value="NZ_CP008889.1"/>
</dbReference>
<dbReference type="AlphaFoldDB" id="A0A075JJ02"/>
<reference evidence="6 7" key="1">
    <citation type="submission" date="2014-07" db="EMBL/GenBank/DDBJ databases">
        <title>Genome Sequencing of Dermacoccus nishinomiyaensis.</title>
        <authorList>
            <person name="Hong K.W."/>
            <person name="Chan K.G."/>
        </authorList>
    </citation>
    <scope>NUCLEOTIDE SEQUENCE [LARGE SCALE GENOMIC DNA]</scope>
    <source>
        <strain evidence="6 7">M25</strain>
    </source>
</reference>
<proteinExistence type="predicted"/>
<keyword evidence="7" id="KW-1185">Reference proteome</keyword>
<name>A0A075JJ02_9MICO</name>
<evidence type="ECO:0000259" key="4">
    <source>
        <dbReference type="Pfam" id="PF00534"/>
    </source>
</evidence>
<dbReference type="GeneID" id="41841570"/>
<keyword evidence="3 6" id="KW-0808">Transferase</keyword>
<feature type="domain" description="Glycosyltransferase subfamily 4-like N-terminal" evidence="5">
    <location>
        <begin position="46"/>
        <end position="213"/>
    </location>
</feature>
<dbReference type="InterPro" id="IPR028098">
    <property type="entry name" value="Glyco_trans_4-like_N"/>
</dbReference>
<dbReference type="eggNOG" id="COG0297">
    <property type="taxonomic scope" value="Bacteria"/>
</dbReference>
<dbReference type="OrthoDB" id="9801573at2"/>
<keyword evidence="2" id="KW-0328">Glycosyltransferase</keyword>
<dbReference type="Proteomes" id="UP000027986">
    <property type="component" value="Chromosome"/>
</dbReference>
<dbReference type="GO" id="GO:0016757">
    <property type="term" value="F:glycosyltransferase activity"/>
    <property type="evidence" value="ECO:0007669"/>
    <property type="project" value="UniProtKB-KW"/>
</dbReference>
<feature type="domain" description="Glycosyl transferase family 1" evidence="4">
    <location>
        <begin position="233"/>
        <end position="367"/>
    </location>
</feature>
<evidence type="ECO:0000259" key="5">
    <source>
        <dbReference type="Pfam" id="PF13439"/>
    </source>
</evidence>
<dbReference type="EMBL" id="CP008889">
    <property type="protein sequence ID" value="AIF41322.1"/>
    <property type="molecule type" value="Genomic_DNA"/>
</dbReference>
<accession>A0A075JJ02</accession>
<dbReference type="Gene3D" id="3.40.50.2000">
    <property type="entry name" value="Glycogen Phosphorylase B"/>
    <property type="match status" value="2"/>
</dbReference>
<dbReference type="Pfam" id="PF00534">
    <property type="entry name" value="Glycos_transf_1"/>
    <property type="match status" value="1"/>
</dbReference>
<dbReference type="HOGENOM" id="CLU_041001_0_0_11"/>
<dbReference type="Pfam" id="PF13439">
    <property type="entry name" value="Glyco_transf_4"/>
    <property type="match status" value="1"/>
</dbReference>
<protein>
    <recommendedName>
        <fullName evidence="1">D-inositol 3-phosphate glycosyltransferase</fullName>
    </recommendedName>
</protein>
<evidence type="ECO:0000313" key="6">
    <source>
        <dbReference type="EMBL" id="AIF41322.1"/>
    </source>
</evidence>
<dbReference type="InterPro" id="IPR050194">
    <property type="entry name" value="Glycosyltransferase_grp1"/>
</dbReference>